<gene>
    <name evidence="5 9" type="primary">tsf</name>
    <name evidence="9" type="ORF">ACFQ00_18275</name>
</gene>
<organism evidence="9 10">
    <name type="scientific">Sphingosinicella xenopeptidilytica</name>
    <dbReference type="NCBI Taxonomy" id="364098"/>
    <lineage>
        <taxon>Bacteria</taxon>
        <taxon>Pseudomonadati</taxon>
        <taxon>Pseudomonadota</taxon>
        <taxon>Alphaproteobacteria</taxon>
        <taxon>Sphingomonadales</taxon>
        <taxon>Sphingosinicellaceae</taxon>
        <taxon>Sphingosinicella</taxon>
    </lineage>
</organism>
<dbReference type="Pfam" id="PF00889">
    <property type="entry name" value="EF_TS"/>
    <property type="match status" value="1"/>
</dbReference>
<dbReference type="InterPro" id="IPR014039">
    <property type="entry name" value="Transl_elong_EFTs/EF1B_dimer"/>
</dbReference>
<evidence type="ECO:0000256" key="7">
    <source>
        <dbReference type="RuleBase" id="RU000643"/>
    </source>
</evidence>
<comment type="similarity">
    <text evidence="1 5 6">Belongs to the EF-Ts family.</text>
</comment>
<dbReference type="Gene3D" id="1.10.8.10">
    <property type="entry name" value="DNA helicase RuvA subunit, C-terminal domain"/>
    <property type="match status" value="1"/>
</dbReference>
<keyword evidence="5" id="KW-0963">Cytoplasm</keyword>
<evidence type="ECO:0000256" key="3">
    <source>
        <dbReference type="ARBA" id="ARBA00022768"/>
    </source>
</evidence>
<keyword evidence="10" id="KW-1185">Reference proteome</keyword>
<dbReference type="PROSITE" id="PS01127">
    <property type="entry name" value="EF_TS_2"/>
    <property type="match status" value="1"/>
</dbReference>
<dbReference type="InterPro" id="IPR018101">
    <property type="entry name" value="Transl_elong_Ts_CS"/>
</dbReference>
<protein>
    <recommendedName>
        <fullName evidence="2 5">Elongation factor Ts</fullName>
        <shortName evidence="5">EF-Ts</shortName>
    </recommendedName>
</protein>
<dbReference type="NCBIfam" id="TIGR00116">
    <property type="entry name" value="tsf"/>
    <property type="match status" value="1"/>
</dbReference>
<evidence type="ECO:0000313" key="10">
    <source>
        <dbReference type="Proteomes" id="UP001597124"/>
    </source>
</evidence>
<evidence type="ECO:0000256" key="1">
    <source>
        <dbReference type="ARBA" id="ARBA00005532"/>
    </source>
</evidence>
<sequence length="308" mass="31697">MAEITAQLVKDLRERTGAGMMDSKKALTETGGDFEAAVDWLRAKGLATAAKKAGRTAAEGLVGVATSGTKGTAVEVNSETDFVAKNDIFQGFVREVTDLALASGTTDVAALGAQNTAAGKPVSEALTDNIAKIGENQSLRRIAQVSVPAGVVSSYVHNAAAPGLGKIGVLVAIESTGDAAQLEALGKQLAMHIAAANPLALDETGVDPAVVERERSIAREKAAQSGKPADIVEKMVEGGVRKFLGESTLLGQIFVIDGKSKVSDVVAKAAKDLGTPVKIAEFVRFQLGEGIEKEETDFAAEVAAAVGR</sequence>
<dbReference type="HAMAP" id="MF_00050">
    <property type="entry name" value="EF_Ts"/>
    <property type="match status" value="1"/>
</dbReference>
<feature type="region of interest" description="Involved in Mg(2+) ion dislocation from EF-Tu" evidence="5">
    <location>
        <begin position="80"/>
        <end position="83"/>
    </location>
</feature>
<keyword evidence="3 5" id="KW-0251">Elongation factor</keyword>
<evidence type="ECO:0000259" key="8">
    <source>
        <dbReference type="Pfam" id="PF00889"/>
    </source>
</evidence>
<dbReference type="PANTHER" id="PTHR11741:SF0">
    <property type="entry name" value="ELONGATION FACTOR TS, MITOCHONDRIAL"/>
    <property type="match status" value="1"/>
</dbReference>
<dbReference type="PANTHER" id="PTHR11741">
    <property type="entry name" value="ELONGATION FACTOR TS"/>
    <property type="match status" value="1"/>
</dbReference>
<proteinExistence type="inferred from homology"/>
<dbReference type="EMBL" id="JBHTIK010000015">
    <property type="protein sequence ID" value="MFD0850288.1"/>
    <property type="molecule type" value="Genomic_DNA"/>
</dbReference>
<feature type="domain" description="Translation elongation factor EFTs/EF1B dimerisation" evidence="8">
    <location>
        <begin position="72"/>
        <end position="289"/>
    </location>
</feature>
<dbReference type="GO" id="GO:0003746">
    <property type="term" value="F:translation elongation factor activity"/>
    <property type="evidence" value="ECO:0007669"/>
    <property type="project" value="UniProtKB-KW"/>
</dbReference>
<keyword evidence="4 5" id="KW-0648">Protein biosynthesis</keyword>
<dbReference type="SUPFAM" id="SSF54713">
    <property type="entry name" value="Elongation factor Ts (EF-Ts), dimerisation domain"/>
    <property type="match status" value="2"/>
</dbReference>
<dbReference type="InterPro" id="IPR009060">
    <property type="entry name" value="UBA-like_sf"/>
</dbReference>
<comment type="subcellular location">
    <subcellularLocation>
        <location evidence="5 7">Cytoplasm</location>
    </subcellularLocation>
</comment>
<evidence type="ECO:0000256" key="5">
    <source>
        <dbReference type="HAMAP-Rule" id="MF_00050"/>
    </source>
</evidence>
<dbReference type="PROSITE" id="PS01126">
    <property type="entry name" value="EF_TS_1"/>
    <property type="match status" value="1"/>
</dbReference>
<dbReference type="CDD" id="cd14275">
    <property type="entry name" value="UBA_EF-Ts"/>
    <property type="match status" value="1"/>
</dbReference>
<dbReference type="Proteomes" id="UP001597124">
    <property type="component" value="Unassembled WGS sequence"/>
</dbReference>
<dbReference type="SUPFAM" id="SSF46934">
    <property type="entry name" value="UBA-like"/>
    <property type="match status" value="1"/>
</dbReference>
<comment type="function">
    <text evidence="5 6">Associates with the EF-Tu.GDP complex and induces the exchange of GDP to GTP. It remains bound to the aminoacyl-tRNA.EF-Tu.GTP complex up to the GTP hydrolysis stage on the ribosome.</text>
</comment>
<evidence type="ECO:0000256" key="6">
    <source>
        <dbReference type="RuleBase" id="RU000642"/>
    </source>
</evidence>
<dbReference type="InterPro" id="IPR036402">
    <property type="entry name" value="EF-Ts_dimer_sf"/>
</dbReference>
<dbReference type="Gene3D" id="3.30.479.20">
    <property type="entry name" value="Elongation factor Ts, dimerisation domain"/>
    <property type="match status" value="2"/>
</dbReference>
<evidence type="ECO:0000313" key="9">
    <source>
        <dbReference type="EMBL" id="MFD0850288.1"/>
    </source>
</evidence>
<evidence type="ECO:0000256" key="2">
    <source>
        <dbReference type="ARBA" id="ARBA00016956"/>
    </source>
</evidence>
<evidence type="ECO:0000256" key="4">
    <source>
        <dbReference type="ARBA" id="ARBA00022917"/>
    </source>
</evidence>
<reference evidence="10" key="1">
    <citation type="journal article" date="2019" name="Int. J. Syst. Evol. Microbiol.">
        <title>The Global Catalogue of Microorganisms (GCM) 10K type strain sequencing project: providing services to taxonomists for standard genome sequencing and annotation.</title>
        <authorList>
            <consortium name="The Broad Institute Genomics Platform"/>
            <consortium name="The Broad Institute Genome Sequencing Center for Infectious Disease"/>
            <person name="Wu L."/>
            <person name="Ma J."/>
        </authorList>
    </citation>
    <scope>NUCLEOTIDE SEQUENCE [LARGE SCALE GENOMIC DNA]</scope>
    <source>
        <strain evidence="10">CCUG 52537</strain>
    </source>
</reference>
<comment type="caution">
    <text evidence="9">The sequence shown here is derived from an EMBL/GenBank/DDBJ whole genome shotgun (WGS) entry which is preliminary data.</text>
</comment>
<dbReference type="RefSeq" id="WP_381494316.1">
    <property type="nucleotide sequence ID" value="NZ_JBHTIK010000015.1"/>
</dbReference>
<dbReference type="Gene3D" id="1.10.286.20">
    <property type="match status" value="1"/>
</dbReference>
<dbReference type="InterPro" id="IPR001816">
    <property type="entry name" value="Transl_elong_EFTs/EF1B"/>
</dbReference>
<name>A0ABW3C6Z7_SPHXN</name>
<accession>A0ABW3C6Z7</accession>